<dbReference type="EMBL" id="AMZH03003271">
    <property type="protein sequence ID" value="RRT72858.1"/>
    <property type="molecule type" value="Genomic_DNA"/>
</dbReference>
<name>A0A427A9F9_ENSVE</name>
<organism evidence="1 2">
    <name type="scientific">Ensete ventricosum</name>
    <name type="common">Abyssinian banana</name>
    <name type="synonym">Musa ensete</name>
    <dbReference type="NCBI Taxonomy" id="4639"/>
    <lineage>
        <taxon>Eukaryota</taxon>
        <taxon>Viridiplantae</taxon>
        <taxon>Streptophyta</taxon>
        <taxon>Embryophyta</taxon>
        <taxon>Tracheophyta</taxon>
        <taxon>Spermatophyta</taxon>
        <taxon>Magnoliopsida</taxon>
        <taxon>Liliopsida</taxon>
        <taxon>Zingiberales</taxon>
        <taxon>Musaceae</taxon>
        <taxon>Ensete</taxon>
    </lineage>
</organism>
<dbReference type="AlphaFoldDB" id="A0A427A9F9"/>
<evidence type="ECO:0000313" key="2">
    <source>
        <dbReference type="Proteomes" id="UP000287651"/>
    </source>
</evidence>
<accession>A0A427A9F9</accession>
<comment type="caution">
    <text evidence="1">The sequence shown here is derived from an EMBL/GenBank/DDBJ whole genome shotgun (WGS) entry which is preliminary data.</text>
</comment>
<reference evidence="1 2" key="1">
    <citation type="journal article" date="2014" name="Agronomy (Basel)">
        <title>A Draft Genome Sequence for Ensete ventricosum, the Drought-Tolerant Tree Against Hunger.</title>
        <authorList>
            <person name="Harrison J."/>
            <person name="Moore K.A."/>
            <person name="Paszkiewicz K."/>
            <person name="Jones T."/>
            <person name="Grant M."/>
            <person name="Ambacheew D."/>
            <person name="Muzemil S."/>
            <person name="Studholme D.J."/>
        </authorList>
    </citation>
    <scope>NUCLEOTIDE SEQUENCE [LARGE SCALE GENOMIC DNA]</scope>
</reference>
<sequence>MYGAKDEGSFEAHAPYLREAFDEGTKATQLVEVKLQSEGLSTRQKDAEASTLEEYATMLPFELSQRKRCTTKIVYDRSGWIATDSGAMGLSTPWYREGGTSVESSIPYSNDGRALVVKEAEEMEITEPNSK</sequence>
<proteinExistence type="predicted"/>
<evidence type="ECO:0000313" key="1">
    <source>
        <dbReference type="EMBL" id="RRT72858.1"/>
    </source>
</evidence>
<gene>
    <name evidence="1" type="ORF">B296_00030108</name>
</gene>
<protein>
    <submittedName>
        <fullName evidence="1">Uncharacterized protein</fullName>
    </submittedName>
</protein>
<dbReference type="Proteomes" id="UP000287651">
    <property type="component" value="Unassembled WGS sequence"/>
</dbReference>